<dbReference type="EMBL" id="BTGU01006597">
    <property type="protein sequence ID" value="GMN21572.1"/>
    <property type="molecule type" value="Genomic_DNA"/>
</dbReference>
<dbReference type="AlphaFoldDB" id="A0AA87YTF0"/>
<evidence type="ECO:0000256" key="1">
    <source>
        <dbReference type="SAM" id="SignalP"/>
    </source>
</evidence>
<sequence>MAFRNSLLLIAFFLVATTSVANCTILPVNPGLGIPNPLQTIIIAPTRLLNITAGVGVLTPFVGANVTLICNGVLIPTTVVSRNGTIVITVTIPNAAQINPSCIVSANVSIGGVTNTVTSTLSSLAGLVSSVVSLVGNLFLADLIAVFVNGTFINLAV</sequence>
<keyword evidence="1" id="KW-0732">Signal</keyword>
<keyword evidence="3" id="KW-1185">Reference proteome</keyword>
<gene>
    <name evidence="2" type="ORF">TIFTF001_048899</name>
</gene>
<name>A0AA87YTF0_FICCA</name>
<reference evidence="2" key="1">
    <citation type="submission" date="2023-07" db="EMBL/GenBank/DDBJ databases">
        <title>draft genome sequence of fig (Ficus carica).</title>
        <authorList>
            <person name="Takahashi T."/>
            <person name="Nishimura K."/>
        </authorList>
    </citation>
    <scope>NUCLEOTIDE SEQUENCE</scope>
</reference>
<organism evidence="2 3">
    <name type="scientific">Ficus carica</name>
    <name type="common">Common fig</name>
    <dbReference type="NCBI Taxonomy" id="3494"/>
    <lineage>
        <taxon>Eukaryota</taxon>
        <taxon>Viridiplantae</taxon>
        <taxon>Streptophyta</taxon>
        <taxon>Embryophyta</taxon>
        <taxon>Tracheophyta</taxon>
        <taxon>Spermatophyta</taxon>
        <taxon>Magnoliopsida</taxon>
        <taxon>eudicotyledons</taxon>
        <taxon>Gunneridae</taxon>
        <taxon>Pentapetalae</taxon>
        <taxon>rosids</taxon>
        <taxon>fabids</taxon>
        <taxon>Rosales</taxon>
        <taxon>Moraceae</taxon>
        <taxon>Ficeae</taxon>
        <taxon>Ficus</taxon>
    </lineage>
</organism>
<feature type="chain" id="PRO_5041711657" evidence="1">
    <location>
        <begin position="24"/>
        <end position="157"/>
    </location>
</feature>
<proteinExistence type="predicted"/>
<feature type="signal peptide" evidence="1">
    <location>
        <begin position="1"/>
        <end position="23"/>
    </location>
</feature>
<dbReference type="Proteomes" id="UP001187192">
    <property type="component" value="Unassembled WGS sequence"/>
</dbReference>
<evidence type="ECO:0000313" key="3">
    <source>
        <dbReference type="Proteomes" id="UP001187192"/>
    </source>
</evidence>
<comment type="caution">
    <text evidence="2">The sequence shown here is derived from an EMBL/GenBank/DDBJ whole genome shotgun (WGS) entry which is preliminary data.</text>
</comment>
<protein>
    <submittedName>
        <fullName evidence="2">Uncharacterized protein</fullName>
    </submittedName>
</protein>
<evidence type="ECO:0000313" key="2">
    <source>
        <dbReference type="EMBL" id="GMN21572.1"/>
    </source>
</evidence>
<accession>A0AA87YTF0</accession>
<dbReference type="Gramene" id="FCD_00037668-RA">
    <property type="protein sequence ID" value="FCD_00037668-RA:cds"/>
    <property type="gene ID" value="FCD_00037668"/>
</dbReference>